<feature type="domain" description="Integrase catalytic" evidence="1">
    <location>
        <begin position="1"/>
        <end position="72"/>
    </location>
</feature>
<dbReference type="SUPFAM" id="SSF53098">
    <property type="entry name" value="Ribonuclease H-like"/>
    <property type="match status" value="1"/>
</dbReference>
<dbReference type="EMBL" id="CAUOFW020001363">
    <property type="protein sequence ID" value="CAK9144063.1"/>
    <property type="molecule type" value="Genomic_DNA"/>
</dbReference>
<evidence type="ECO:0000313" key="3">
    <source>
        <dbReference type="Proteomes" id="UP001642360"/>
    </source>
</evidence>
<proteinExistence type="predicted"/>
<dbReference type="InterPro" id="IPR012337">
    <property type="entry name" value="RNaseH-like_sf"/>
</dbReference>
<name>A0ABC8RGG7_9AQUA</name>
<dbReference type="PROSITE" id="PS50994">
    <property type="entry name" value="INTEGRASE"/>
    <property type="match status" value="1"/>
</dbReference>
<sequence length="144" mass="16729">MGTELHFSTTFHPQTDGQSERVIQIVEDMLRACALDFKGSWSDHLPLVEFTYNNSYQESIRMTPYEALYGRPCRSPTCLLEVGESSLFGLDIVRETMEKIQLIRERLRTAQSRQKSYADHKRKPLEFKVGDYVFLKVSPKKGMF</sequence>
<dbReference type="PANTHER" id="PTHR45835">
    <property type="entry name" value="YALI0A06105P"/>
    <property type="match status" value="1"/>
</dbReference>
<gene>
    <name evidence="2" type="ORF">ILEXP_LOCUS11805</name>
</gene>
<protein>
    <recommendedName>
        <fullName evidence="1">Integrase catalytic domain-containing protein</fullName>
    </recommendedName>
</protein>
<keyword evidence="3" id="KW-1185">Reference proteome</keyword>
<evidence type="ECO:0000313" key="2">
    <source>
        <dbReference type="EMBL" id="CAK9144063.1"/>
    </source>
</evidence>
<dbReference type="Gene3D" id="3.30.420.10">
    <property type="entry name" value="Ribonuclease H-like superfamily/Ribonuclease H"/>
    <property type="match status" value="1"/>
</dbReference>
<comment type="caution">
    <text evidence="2">The sequence shown here is derived from an EMBL/GenBank/DDBJ whole genome shotgun (WGS) entry which is preliminary data.</text>
</comment>
<dbReference type="AlphaFoldDB" id="A0ABC8RGG7"/>
<reference evidence="2 3" key="1">
    <citation type="submission" date="2024-02" db="EMBL/GenBank/DDBJ databases">
        <authorList>
            <person name="Vignale AGUSTIN F."/>
            <person name="Sosa J E."/>
            <person name="Modenutti C."/>
        </authorList>
    </citation>
    <scope>NUCLEOTIDE SEQUENCE [LARGE SCALE GENOMIC DNA]</scope>
</reference>
<dbReference type="Proteomes" id="UP001642360">
    <property type="component" value="Unassembled WGS sequence"/>
</dbReference>
<dbReference type="InterPro" id="IPR001584">
    <property type="entry name" value="Integrase_cat-core"/>
</dbReference>
<evidence type="ECO:0000259" key="1">
    <source>
        <dbReference type="PROSITE" id="PS50994"/>
    </source>
</evidence>
<organism evidence="2 3">
    <name type="scientific">Ilex paraguariensis</name>
    <name type="common">yerba mate</name>
    <dbReference type="NCBI Taxonomy" id="185542"/>
    <lineage>
        <taxon>Eukaryota</taxon>
        <taxon>Viridiplantae</taxon>
        <taxon>Streptophyta</taxon>
        <taxon>Embryophyta</taxon>
        <taxon>Tracheophyta</taxon>
        <taxon>Spermatophyta</taxon>
        <taxon>Magnoliopsida</taxon>
        <taxon>eudicotyledons</taxon>
        <taxon>Gunneridae</taxon>
        <taxon>Pentapetalae</taxon>
        <taxon>asterids</taxon>
        <taxon>campanulids</taxon>
        <taxon>Aquifoliales</taxon>
        <taxon>Aquifoliaceae</taxon>
        <taxon>Ilex</taxon>
    </lineage>
</organism>
<dbReference type="PANTHER" id="PTHR45835:SF99">
    <property type="entry name" value="CHROMO DOMAIN-CONTAINING PROTEIN-RELATED"/>
    <property type="match status" value="1"/>
</dbReference>
<dbReference type="InterPro" id="IPR036397">
    <property type="entry name" value="RNaseH_sf"/>
</dbReference>
<accession>A0ABC8RGG7</accession>